<accession>A0A840WGY2</accession>
<dbReference type="Proteomes" id="UP000579647">
    <property type="component" value="Unassembled WGS sequence"/>
</dbReference>
<dbReference type="RefSeq" id="WP_312894004.1">
    <property type="nucleotide sequence ID" value="NZ_BAAAKM010000063.1"/>
</dbReference>
<dbReference type="InterPro" id="IPR027417">
    <property type="entry name" value="P-loop_NTPase"/>
</dbReference>
<proteinExistence type="predicted"/>
<gene>
    <name evidence="2" type="ORF">HNR07_005860</name>
</gene>
<reference evidence="2 3" key="1">
    <citation type="submission" date="2020-08" db="EMBL/GenBank/DDBJ databases">
        <title>Sequencing the genomes of 1000 actinobacteria strains.</title>
        <authorList>
            <person name="Klenk H.-P."/>
        </authorList>
    </citation>
    <scope>NUCLEOTIDE SEQUENCE [LARGE SCALE GENOMIC DNA]</scope>
    <source>
        <strain evidence="2 3">DSM 44598</strain>
    </source>
</reference>
<name>A0A840WGY2_9ACTN</name>
<keyword evidence="3" id="KW-1185">Reference proteome</keyword>
<dbReference type="SUPFAM" id="SSF52540">
    <property type="entry name" value="P-loop containing nucleoside triphosphate hydrolases"/>
    <property type="match status" value="1"/>
</dbReference>
<protein>
    <recommendedName>
        <fullName evidence="4">ATP/GTP-binding protein</fullName>
    </recommendedName>
</protein>
<evidence type="ECO:0008006" key="4">
    <source>
        <dbReference type="Google" id="ProtNLM"/>
    </source>
</evidence>
<dbReference type="EMBL" id="JACHDO010000001">
    <property type="protein sequence ID" value="MBB5494723.1"/>
    <property type="molecule type" value="Genomic_DNA"/>
</dbReference>
<comment type="caution">
    <text evidence="2">The sequence shown here is derived from an EMBL/GenBank/DDBJ whole genome shotgun (WGS) entry which is preliminary data.</text>
</comment>
<dbReference type="Pfam" id="PF05621">
    <property type="entry name" value="TniB"/>
    <property type="match status" value="1"/>
</dbReference>
<evidence type="ECO:0000256" key="1">
    <source>
        <dbReference type="SAM" id="MobiDB-lite"/>
    </source>
</evidence>
<dbReference type="AlphaFoldDB" id="A0A840WGY2"/>
<dbReference type="Gene3D" id="3.40.50.300">
    <property type="entry name" value="P-loop containing nucleotide triphosphate hydrolases"/>
    <property type="match status" value="1"/>
</dbReference>
<organism evidence="2 3">
    <name type="scientific">Nocardiopsis metallicus</name>
    <dbReference type="NCBI Taxonomy" id="179819"/>
    <lineage>
        <taxon>Bacteria</taxon>
        <taxon>Bacillati</taxon>
        <taxon>Actinomycetota</taxon>
        <taxon>Actinomycetes</taxon>
        <taxon>Streptosporangiales</taxon>
        <taxon>Nocardiopsidaceae</taxon>
        <taxon>Nocardiopsis</taxon>
    </lineage>
</organism>
<feature type="region of interest" description="Disordered" evidence="1">
    <location>
        <begin position="332"/>
        <end position="354"/>
    </location>
</feature>
<dbReference type="InterPro" id="IPR008868">
    <property type="entry name" value="TniB"/>
</dbReference>
<evidence type="ECO:0000313" key="3">
    <source>
        <dbReference type="Proteomes" id="UP000579647"/>
    </source>
</evidence>
<sequence length="354" mass="38681">MSTVSDPAREMAGSLTVKSNWARFVADTPAPPELLPSEQWRQLSEAAREDYDELRLRHHARLVTVATPLVNEISRLGRRLVLLNRDQFSARRGLVVSGQAGTGKSTAITQLGKHHEIRSRRRRGDVQGPYLPVVYITVPPAATPKTLAGELARFVGLPIKNRASQVDITNSLCDVLDRLGTDLVLVDEIHNISLETRAGADASDQLKYLAERISATFVYAGIDVEAKGLFSGTRGRQIAGRFASVDARPFANGTTIQRQEWGALVATLEQALCLHRLPEGRLLCHADYLHQRSGGMIGSLAHLVREAAVEAILDGTETITKASLGRVRLDHAAEHQEHARPALRGTSARAGSRR</sequence>
<evidence type="ECO:0000313" key="2">
    <source>
        <dbReference type="EMBL" id="MBB5494723.1"/>
    </source>
</evidence>